<name>A0A8H5LZE7_9AGAR</name>
<dbReference type="PROSITE" id="PS51221">
    <property type="entry name" value="TTL"/>
    <property type="match status" value="1"/>
</dbReference>
<dbReference type="EMBL" id="JAACJM010000001">
    <property type="protein sequence ID" value="KAF5375006.1"/>
    <property type="molecule type" value="Genomic_DNA"/>
</dbReference>
<dbReference type="AlphaFoldDB" id="A0A8H5LZE7"/>
<accession>A0A8H5LZE7</accession>
<evidence type="ECO:0000313" key="2">
    <source>
        <dbReference type="Proteomes" id="UP000559256"/>
    </source>
</evidence>
<keyword evidence="2" id="KW-1185">Reference proteome</keyword>
<evidence type="ECO:0008006" key="3">
    <source>
        <dbReference type="Google" id="ProtNLM"/>
    </source>
</evidence>
<dbReference type="Gene3D" id="3.30.470.20">
    <property type="entry name" value="ATP-grasp fold, B domain"/>
    <property type="match status" value="1"/>
</dbReference>
<dbReference type="InterPro" id="IPR027746">
    <property type="entry name" value="TTL"/>
</dbReference>
<comment type="caution">
    <text evidence="1">The sequence shown here is derived from an EMBL/GenBank/DDBJ whole genome shotgun (WGS) entry which is preliminary data.</text>
</comment>
<protein>
    <recommendedName>
        <fullName evidence="3">Tubulin-tyrosine ligase</fullName>
    </recommendedName>
</protein>
<proteinExistence type="predicted"/>
<dbReference type="PANTHER" id="PTHR47551:SF1">
    <property type="entry name" value="TUBULIN--TYROSINE LIGASE PBY1-RELATED"/>
    <property type="match status" value="1"/>
</dbReference>
<organism evidence="1 2">
    <name type="scientific">Tetrapyrgos nigripes</name>
    <dbReference type="NCBI Taxonomy" id="182062"/>
    <lineage>
        <taxon>Eukaryota</taxon>
        <taxon>Fungi</taxon>
        <taxon>Dikarya</taxon>
        <taxon>Basidiomycota</taxon>
        <taxon>Agaricomycotina</taxon>
        <taxon>Agaricomycetes</taxon>
        <taxon>Agaricomycetidae</taxon>
        <taxon>Agaricales</taxon>
        <taxon>Marasmiineae</taxon>
        <taxon>Marasmiaceae</taxon>
        <taxon>Tetrapyrgos</taxon>
    </lineage>
</organism>
<gene>
    <name evidence="1" type="ORF">D9758_000128</name>
</gene>
<dbReference type="PANTHER" id="PTHR47551">
    <property type="entry name" value="TUBULIN--TYROSINE LIGASE PBY1-RELATED"/>
    <property type="match status" value="1"/>
</dbReference>
<dbReference type="Proteomes" id="UP000559256">
    <property type="component" value="Unassembled WGS sequence"/>
</dbReference>
<dbReference type="InterPro" id="IPR004344">
    <property type="entry name" value="TTL/TTLL_fam"/>
</dbReference>
<evidence type="ECO:0000313" key="1">
    <source>
        <dbReference type="EMBL" id="KAF5375006.1"/>
    </source>
</evidence>
<reference evidence="1 2" key="1">
    <citation type="journal article" date="2020" name="ISME J.">
        <title>Uncovering the hidden diversity of litter-decomposition mechanisms in mushroom-forming fungi.</title>
        <authorList>
            <person name="Floudas D."/>
            <person name="Bentzer J."/>
            <person name="Ahren D."/>
            <person name="Johansson T."/>
            <person name="Persson P."/>
            <person name="Tunlid A."/>
        </authorList>
    </citation>
    <scope>NUCLEOTIDE SEQUENCE [LARGE SCALE GENOMIC DNA]</scope>
    <source>
        <strain evidence="1 2">CBS 291.85</strain>
    </source>
</reference>
<sequence length="432" mass="49024">MLFTAFASWPSAPLTHSLVLKTLSSFNCRVFSSLQDVPPDCPLLQWSTYDEIDHEITNTRHQSTLSSSYTFRKALIRKHFLSRCIFSYLKKHPDSVLKDAWPKTYELEISFVDELDELFADELWELAEHLEGSQKWWILKPGMADRGNGIRLFSDRKSLEDIFSEFEEQSDEEEEEQANPTAVVTSQLRHFVIQEYLVSPMLLDPSEKSLDGSPKPEKLKGHKFHIRAYCVASGALTVYLYDRFLALFSAVPYSQPAKCTVGDTEQVDLTPHLTNTCLQVADHGEEGVRLFEELVGCRIFSESGEETQAALTPEDISEMTNQIVSILSETFKAALENPINFQALPNAFELFGIDFLVTSSATSTWQVNLLEINAEPAIEMTGPRLQWILEDLFSSIAEVAVAPFFSESSEVDWAIRETRKHLIKCMETKVRG</sequence>
<dbReference type="GO" id="GO:0000932">
    <property type="term" value="C:P-body"/>
    <property type="evidence" value="ECO:0007669"/>
    <property type="project" value="TreeGrafter"/>
</dbReference>
<dbReference type="Pfam" id="PF03133">
    <property type="entry name" value="TTL"/>
    <property type="match status" value="1"/>
</dbReference>
<dbReference type="SUPFAM" id="SSF56059">
    <property type="entry name" value="Glutathione synthetase ATP-binding domain-like"/>
    <property type="match status" value="1"/>
</dbReference>
<dbReference type="OrthoDB" id="202825at2759"/>